<dbReference type="EMBL" id="LN719426">
    <property type="protein sequence ID" value="CEP08307.1"/>
    <property type="molecule type" value="Genomic_DNA"/>
</dbReference>
<gene>
    <name evidence="1" type="primary">PARPA_01618.1 scaffold 1359</name>
</gene>
<dbReference type="OrthoDB" id="2282221at2759"/>
<dbReference type="AlphaFoldDB" id="A0A0B7MT73"/>
<organism evidence="1 2">
    <name type="scientific">Parasitella parasitica</name>
    <dbReference type="NCBI Taxonomy" id="35722"/>
    <lineage>
        <taxon>Eukaryota</taxon>
        <taxon>Fungi</taxon>
        <taxon>Fungi incertae sedis</taxon>
        <taxon>Mucoromycota</taxon>
        <taxon>Mucoromycotina</taxon>
        <taxon>Mucoromycetes</taxon>
        <taxon>Mucorales</taxon>
        <taxon>Mucorineae</taxon>
        <taxon>Mucoraceae</taxon>
        <taxon>Parasitella</taxon>
    </lineage>
</organism>
<accession>A0A0B7MT73</accession>
<dbReference type="Proteomes" id="UP000054107">
    <property type="component" value="Unassembled WGS sequence"/>
</dbReference>
<evidence type="ECO:0000313" key="1">
    <source>
        <dbReference type="EMBL" id="CEP08307.1"/>
    </source>
</evidence>
<reference evidence="1 2" key="1">
    <citation type="submission" date="2014-09" db="EMBL/GenBank/DDBJ databases">
        <authorList>
            <person name="Ellenberger Sabrina"/>
        </authorList>
    </citation>
    <scope>NUCLEOTIDE SEQUENCE [LARGE SCALE GENOMIC DNA]</scope>
    <source>
        <strain evidence="1 2">CBS 412.66</strain>
    </source>
</reference>
<name>A0A0B7MT73_9FUNG</name>
<protein>
    <submittedName>
        <fullName evidence="1">Uncharacterized protein</fullName>
    </submittedName>
</protein>
<proteinExistence type="predicted"/>
<sequence length="362" mass="39800">MDKGIAVSRPSEPAIPQPAISLHLRSSNLPGLTTSCSNFVEPDDEMKRFLNFDLRLAPQKLSAVAKLHCGSLVVCEEEIILLLTCEAYGRSKSTDAHAGLSMKSLPQPNTIFVCICNESDGSPIKSKLKIGGQHMNILSTMSVRVGLFGSPLQINIGPETKMSDGRASIFYPEENIQRFKASMADMDNFQINHNINHLRQVVAGFGDISTYKEYRCSLDILNHETLMPATVFTLCDLPHSKYGVSDTAATKIASRFLNVMSAQLLRGKTSAGHQQLNDVLSIYNAHTKKESSQQWKILNKFVQELNSALQNNNGTVNILDFGKRHASPLTEMINSCLATANAQIKENVMDVLSDTFGDILIV</sequence>
<keyword evidence="2" id="KW-1185">Reference proteome</keyword>
<evidence type="ECO:0000313" key="2">
    <source>
        <dbReference type="Proteomes" id="UP000054107"/>
    </source>
</evidence>